<accession>A0AAQ0BTV1</accession>
<dbReference type="REBASE" id="457902">
    <property type="entry name" value="Bgl949ORF17055P"/>
</dbReference>
<reference evidence="7 8" key="1">
    <citation type="submission" date="2020-12" db="EMBL/GenBank/DDBJ databases">
        <title>FDA dAtabase for Regulatory Grade micrObial Sequences (FDA-ARGOS): Supporting development and validation of Infectious Disease Dx tests.</title>
        <authorList>
            <person name="Minogue T."/>
            <person name="Wolcott M."/>
            <person name="Wasieloski L."/>
            <person name="Aguilar W."/>
            <person name="Moore D."/>
            <person name="Jaissle J."/>
            <person name="Tallon L."/>
            <person name="Sadzewicz L."/>
            <person name="Zhao X."/>
            <person name="Boylan J."/>
            <person name="Ott S."/>
            <person name="Bowen H."/>
            <person name="Vavikolanu K."/>
            <person name="Mehta A."/>
            <person name="Aluvathingal J."/>
            <person name="Nadendla S."/>
            <person name="Yan Y."/>
            <person name="Sichtig H."/>
        </authorList>
    </citation>
    <scope>NUCLEOTIDE SEQUENCE [LARGE SCALE GENOMIC DNA]</scope>
    <source>
        <strain evidence="7 8">FDAARGOS_949</strain>
    </source>
</reference>
<dbReference type="InterPro" id="IPR002052">
    <property type="entry name" value="DNA_methylase_N6_adenine_CS"/>
</dbReference>
<dbReference type="RefSeq" id="WP_045678895.1">
    <property type="nucleotide sequence ID" value="NZ_CP065601.1"/>
</dbReference>
<dbReference type="AlphaFoldDB" id="A0AAQ0BTV1"/>
<dbReference type="SUPFAM" id="SSF53335">
    <property type="entry name" value="S-adenosyl-L-methionine-dependent methyltransferases"/>
    <property type="match status" value="1"/>
</dbReference>
<feature type="domain" description="Type II methyltransferase M.TaqI-like" evidence="6">
    <location>
        <begin position="604"/>
        <end position="834"/>
    </location>
</feature>
<dbReference type="PRINTS" id="PR00507">
    <property type="entry name" value="N12N6MTFRASE"/>
</dbReference>
<protein>
    <recommendedName>
        <fullName evidence="1">site-specific DNA-methyltransferase (adenine-specific)</fullName>
        <ecNumber evidence="1">2.1.1.72</ecNumber>
    </recommendedName>
</protein>
<keyword evidence="4" id="KW-0949">S-adenosyl-L-methionine</keyword>
<dbReference type="GO" id="GO:0032259">
    <property type="term" value="P:methylation"/>
    <property type="evidence" value="ECO:0007669"/>
    <property type="project" value="UniProtKB-KW"/>
</dbReference>
<evidence type="ECO:0000256" key="5">
    <source>
        <dbReference type="ARBA" id="ARBA00047942"/>
    </source>
</evidence>
<keyword evidence="3" id="KW-0808">Transferase</keyword>
<dbReference type="GO" id="GO:0006304">
    <property type="term" value="P:DNA modification"/>
    <property type="evidence" value="ECO:0007669"/>
    <property type="project" value="InterPro"/>
</dbReference>
<evidence type="ECO:0000256" key="1">
    <source>
        <dbReference type="ARBA" id="ARBA00011900"/>
    </source>
</evidence>
<dbReference type="GO" id="GO:0009007">
    <property type="term" value="F:site-specific DNA-methyltransferase (adenine-specific) activity"/>
    <property type="evidence" value="ECO:0007669"/>
    <property type="project" value="UniProtKB-EC"/>
</dbReference>
<evidence type="ECO:0000259" key="6">
    <source>
        <dbReference type="Pfam" id="PF07669"/>
    </source>
</evidence>
<proteinExistence type="predicted"/>
<dbReference type="InterPro" id="IPR011639">
    <property type="entry name" value="MethylTrfase_TaqI-like_dom"/>
</dbReference>
<evidence type="ECO:0000313" key="7">
    <source>
        <dbReference type="EMBL" id="QPQ93894.1"/>
    </source>
</evidence>
<gene>
    <name evidence="7" type="ORF">I6H06_17055</name>
</gene>
<evidence type="ECO:0000256" key="3">
    <source>
        <dbReference type="ARBA" id="ARBA00022679"/>
    </source>
</evidence>
<dbReference type="Proteomes" id="UP000594892">
    <property type="component" value="Chromosome 2"/>
</dbReference>
<comment type="catalytic activity">
    <reaction evidence="5">
        <text>a 2'-deoxyadenosine in DNA + S-adenosyl-L-methionine = an N(6)-methyl-2'-deoxyadenosine in DNA + S-adenosyl-L-homocysteine + H(+)</text>
        <dbReference type="Rhea" id="RHEA:15197"/>
        <dbReference type="Rhea" id="RHEA-COMP:12418"/>
        <dbReference type="Rhea" id="RHEA-COMP:12419"/>
        <dbReference type="ChEBI" id="CHEBI:15378"/>
        <dbReference type="ChEBI" id="CHEBI:57856"/>
        <dbReference type="ChEBI" id="CHEBI:59789"/>
        <dbReference type="ChEBI" id="CHEBI:90615"/>
        <dbReference type="ChEBI" id="CHEBI:90616"/>
        <dbReference type="EC" id="2.1.1.72"/>
    </reaction>
</comment>
<evidence type="ECO:0000256" key="2">
    <source>
        <dbReference type="ARBA" id="ARBA00022603"/>
    </source>
</evidence>
<dbReference type="PANTHER" id="PTHR33841">
    <property type="entry name" value="DNA METHYLTRANSFERASE YEEA-RELATED"/>
    <property type="match status" value="1"/>
</dbReference>
<dbReference type="EMBL" id="CP065601">
    <property type="protein sequence ID" value="QPQ93894.1"/>
    <property type="molecule type" value="Genomic_DNA"/>
</dbReference>
<name>A0AAQ0BTV1_BURGL</name>
<keyword evidence="2 7" id="KW-0489">Methyltransferase</keyword>
<organism evidence="7 8">
    <name type="scientific">Burkholderia glumae</name>
    <name type="common">Pseudomonas glumae</name>
    <dbReference type="NCBI Taxonomy" id="337"/>
    <lineage>
        <taxon>Bacteria</taxon>
        <taxon>Pseudomonadati</taxon>
        <taxon>Pseudomonadota</taxon>
        <taxon>Betaproteobacteria</taxon>
        <taxon>Burkholderiales</taxon>
        <taxon>Burkholderiaceae</taxon>
        <taxon>Burkholderia</taxon>
    </lineage>
</organism>
<dbReference type="PANTHER" id="PTHR33841:SF1">
    <property type="entry name" value="DNA METHYLTRANSFERASE A"/>
    <property type="match status" value="1"/>
</dbReference>
<dbReference type="InterPro" id="IPR050953">
    <property type="entry name" value="N4_N6_ade-DNA_methylase"/>
</dbReference>
<sequence length="1112" mass="126794">MTIDAARFQKLLAECRLEQLFNELGWDHARIGPQEIAVNGERYTVTAVAQKRGVTVFQCSPGTDGTIPARAVLLKIEKEVGKLAHEHLLVFVDAAQTTQTWLWVARAPGQPAATRTHTWHKGQTGESLRQKLEAIVWSLEEEEAITLTDVISGLKRAFDRDRISRSFYDRFKEQHEAFADFIKGLAGTADKAWYASLMLNRLMFVYFIQRRGFLDGNPDYLVDRLRAVREAAGKGKFHNFYRQFLRRLFHEGLGQPKNERKSDLSGLIGDVPYLNGGLFEVHALEEANPSIDIPDEAFERLFAFFDGWDWHLDDRPLKSGNEINPDVLGYIFEKYINQKQMGAYYTKEDITEYISKNTVIPHLLEAAQERCKVAFDGEASVWNLLRDAPHRYIYPAVKTGVIDAAGEIVPESALPDFVSKGMKDAKARMFDKSYNLGEAVFTTATGERGTLPTETWREYVERRTRALELRERLANGEVRTIDALVTLNLDIRQFMQDVVDNCSSPDLLRAVWQTIVGRVPETAKEKFRHGITILDPTCGSGAFLFAALNILEPLYEGCLDRMEGFVEDAKKLGKTCDADFVKVLAEVDKHPSRRYFVYKSIILHNLFGVDIMAEAVEICKLRLFLKLVSQVDRAVQLEPLPDIDFNIRCGNTLVGYANEAQFDAAENLASDAEHRNEIKASIADLADLFDRFREQQTKHGEKLVRSGEKARLREKLGEMALELDRYLSRDYGIDPDRPKNFRTWRETHQPFHWFAEFYGVMREGGFDVLIGNPPYIQLSEIDQYDTKGYSCTDCGNVYPVVLERCLALNASTGRQGYIVPVSSISTDGYKSLQQKYRSMNVHVSCYDDRPSRLFDGLEHIRLVIFLLSHNAPGWHSTRYHKWTSQERSTLFQRLAYVQAKERIVRNAVPKLTSAHELTILDKLSSCSMTVGARALRAGPHSINFSRKVGYFLQVLDFQPRVVDGSGSLRPPSEFKPLVFASPEEKSAALALLNSNLFYWFMTVFSDCRHLNKREIDAMPFPDVLHGQAQLVNGLDGHSKDLMANLRATADTRTMRFRHDRLEIECIIPKRSKRFIDAIDQDLAKAFRFSDDETDFIINYDIKYRMSGVDDEA</sequence>
<dbReference type="EC" id="2.1.1.72" evidence="1"/>
<dbReference type="GO" id="GO:0003676">
    <property type="term" value="F:nucleic acid binding"/>
    <property type="evidence" value="ECO:0007669"/>
    <property type="project" value="InterPro"/>
</dbReference>
<dbReference type="GeneID" id="45697592"/>
<evidence type="ECO:0000313" key="8">
    <source>
        <dbReference type="Proteomes" id="UP000594892"/>
    </source>
</evidence>
<dbReference type="Gene3D" id="3.40.50.150">
    <property type="entry name" value="Vaccinia Virus protein VP39"/>
    <property type="match status" value="1"/>
</dbReference>
<evidence type="ECO:0000256" key="4">
    <source>
        <dbReference type="ARBA" id="ARBA00022691"/>
    </source>
</evidence>
<dbReference type="InterPro" id="IPR029063">
    <property type="entry name" value="SAM-dependent_MTases_sf"/>
</dbReference>
<dbReference type="Pfam" id="PF07669">
    <property type="entry name" value="Eco57I"/>
    <property type="match status" value="1"/>
</dbReference>
<dbReference type="PROSITE" id="PS00092">
    <property type="entry name" value="N6_MTASE"/>
    <property type="match status" value="1"/>
</dbReference>